<dbReference type="AlphaFoldDB" id="A0A8H6E937"/>
<organism evidence="8 9">
    <name type="scientific">Petromyces alliaceus</name>
    <name type="common">Aspergillus alliaceus</name>
    <dbReference type="NCBI Taxonomy" id="209559"/>
    <lineage>
        <taxon>Eukaryota</taxon>
        <taxon>Fungi</taxon>
        <taxon>Dikarya</taxon>
        <taxon>Ascomycota</taxon>
        <taxon>Pezizomycotina</taxon>
        <taxon>Eurotiomycetes</taxon>
        <taxon>Eurotiomycetidae</taxon>
        <taxon>Eurotiales</taxon>
        <taxon>Aspergillaceae</taxon>
        <taxon>Aspergillus</taxon>
        <taxon>Aspergillus subgen. Circumdati</taxon>
    </lineage>
</organism>
<gene>
    <name evidence="8" type="ORF">ETB97_010508</name>
</gene>
<evidence type="ECO:0000256" key="1">
    <source>
        <dbReference type="ARBA" id="ARBA00004123"/>
    </source>
</evidence>
<dbReference type="GO" id="GO:0000977">
    <property type="term" value="F:RNA polymerase II transcription regulatory region sequence-specific DNA binding"/>
    <property type="evidence" value="ECO:0007669"/>
    <property type="project" value="TreeGrafter"/>
</dbReference>
<dbReference type="InterPro" id="IPR004827">
    <property type="entry name" value="bZIP"/>
</dbReference>
<proteinExistence type="predicted"/>
<dbReference type="InterPro" id="IPR046347">
    <property type="entry name" value="bZIP_sf"/>
</dbReference>
<evidence type="ECO:0000256" key="6">
    <source>
        <dbReference type="SAM" id="Coils"/>
    </source>
</evidence>
<feature type="coiled-coil region" evidence="6">
    <location>
        <begin position="183"/>
        <end position="224"/>
    </location>
</feature>
<dbReference type="Proteomes" id="UP000541154">
    <property type="component" value="Unassembled WGS sequence"/>
</dbReference>
<keyword evidence="9" id="KW-1185">Reference proteome</keyword>
<keyword evidence="2" id="KW-0805">Transcription regulation</keyword>
<evidence type="ECO:0000313" key="9">
    <source>
        <dbReference type="Proteomes" id="UP000541154"/>
    </source>
</evidence>
<feature type="domain" description="BZIP" evidence="7">
    <location>
        <begin position="165"/>
        <end position="227"/>
    </location>
</feature>
<keyword evidence="5" id="KW-0539">Nucleus</keyword>
<comment type="subcellular location">
    <subcellularLocation>
        <location evidence="1">Nucleus</location>
    </subcellularLocation>
</comment>
<dbReference type="PROSITE" id="PS50217">
    <property type="entry name" value="BZIP"/>
    <property type="match status" value="1"/>
</dbReference>
<dbReference type="PROSITE" id="PS00036">
    <property type="entry name" value="BZIP_BASIC"/>
    <property type="match status" value="1"/>
</dbReference>
<keyword evidence="3" id="KW-0238">DNA-binding</keyword>
<evidence type="ECO:0000313" key="8">
    <source>
        <dbReference type="EMBL" id="KAF5863163.1"/>
    </source>
</evidence>
<dbReference type="EMBL" id="SPNV01000057">
    <property type="protein sequence ID" value="KAF5863163.1"/>
    <property type="molecule type" value="Genomic_DNA"/>
</dbReference>
<dbReference type="PANTHER" id="PTHR13044">
    <property type="entry name" value="ACTIVATING TRANSCRIPTION FACTOR ATF 4/5"/>
    <property type="match status" value="1"/>
</dbReference>
<keyword evidence="6" id="KW-0175">Coiled coil</keyword>
<evidence type="ECO:0000256" key="5">
    <source>
        <dbReference type="ARBA" id="ARBA00023242"/>
    </source>
</evidence>
<comment type="caution">
    <text evidence="8">The sequence shown here is derived from an EMBL/GenBank/DDBJ whole genome shotgun (WGS) entry which is preliminary data.</text>
</comment>
<sequence length="227" mass="25578">MVCFRPQQQKEPVPPCTIGHQPEQCSVDAQVQPDLLLSANPLSQPPNQPIPSPFAAGLSREEDIFPSRPLNPLDISLQEAVFNGYHAIHNDNKLPLDFLPRNVSQRQIDNPIYNATISPNTNTTEPIHHQDSSAETPQILPSSVSCAGNSEGKVETSEPVSNNEDEMTVSKRRRNTMASRRYRQKGRDRIAELECALRDMERERNELRLRLARKEAEVEALKELLRG</sequence>
<dbReference type="Gene3D" id="1.20.5.170">
    <property type="match status" value="1"/>
</dbReference>
<dbReference type="GO" id="GO:0001228">
    <property type="term" value="F:DNA-binding transcription activator activity, RNA polymerase II-specific"/>
    <property type="evidence" value="ECO:0007669"/>
    <property type="project" value="TreeGrafter"/>
</dbReference>
<name>A0A8H6E937_PETAA</name>
<protein>
    <recommendedName>
        <fullName evidence="7">BZIP domain-containing protein</fullName>
    </recommendedName>
</protein>
<evidence type="ECO:0000259" key="7">
    <source>
        <dbReference type="PROSITE" id="PS50217"/>
    </source>
</evidence>
<dbReference type="SUPFAM" id="SSF57959">
    <property type="entry name" value="Leucine zipper domain"/>
    <property type="match status" value="1"/>
</dbReference>
<dbReference type="GO" id="GO:0005634">
    <property type="term" value="C:nucleus"/>
    <property type="evidence" value="ECO:0007669"/>
    <property type="project" value="UniProtKB-SubCell"/>
</dbReference>
<evidence type="ECO:0000256" key="4">
    <source>
        <dbReference type="ARBA" id="ARBA00023163"/>
    </source>
</evidence>
<evidence type="ECO:0000256" key="2">
    <source>
        <dbReference type="ARBA" id="ARBA00023015"/>
    </source>
</evidence>
<keyword evidence="4" id="KW-0804">Transcription</keyword>
<dbReference type="Pfam" id="PF07716">
    <property type="entry name" value="bZIP_2"/>
    <property type="match status" value="1"/>
</dbReference>
<reference evidence="8 9" key="1">
    <citation type="submission" date="2019-04" db="EMBL/GenBank/DDBJ databases">
        <title>Aspergillus burnettii sp. nov., novel species from soil in southeast Queensland.</title>
        <authorList>
            <person name="Gilchrist C.L.M."/>
            <person name="Pitt J.I."/>
            <person name="Lange L."/>
            <person name="Lacey H.J."/>
            <person name="Vuong D."/>
            <person name="Midgley D.J."/>
            <person name="Greenfield P."/>
            <person name="Bradbury M."/>
            <person name="Lacey E."/>
            <person name="Busk P.K."/>
            <person name="Pilgaard B."/>
            <person name="Chooi Y.H."/>
            <person name="Piggott A.M."/>
        </authorList>
    </citation>
    <scope>NUCLEOTIDE SEQUENCE [LARGE SCALE GENOMIC DNA]</scope>
    <source>
        <strain evidence="8 9">FRR 5400</strain>
    </source>
</reference>
<evidence type="ECO:0000256" key="3">
    <source>
        <dbReference type="ARBA" id="ARBA00023125"/>
    </source>
</evidence>
<dbReference type="CDD" id="cd12193">
    <property type="entry name" value="bZIP_GCN4"/>
    <property type="match status" value="1"/>
</dbReference>
<dbReference type="PANTHER" id="PTHR13044:SF38">
    <property type="entry name" value="BZIP DOMAIN-CONTAINING PROTEIN"/>
    <property type="match status" value="1"/>
</dbReference>
<accession>A0A8H6E937</accession>